<reference evidence="16 17" key="1">
    <citation type="submission" date="2019-03" db="EMBL/GenBank/DDBJ databases">
        <title>Genomic Encyclopedia of Type Strains, Phase IV (KMG-IV): sequencing the most valuable type-strain genomes for metagenomic binning, comparative biology and taxonomic classification.</title>
        <authorList>
            <person name="Goeker M."/>
        </authorList>
    </citation>
    <scope>NUCLEOTIDE SEQUENCE [LARGE SCALE GENOMIC DNA]</scope>
    <source>
        <strain evidence="16 17">DSM 1709</strain>
    </source>
</reference>
<evidence type="ECO:0000256" key="1">
    <source>
        <dbReference type="ARBA" id="ARBA00000085"/>
    </source>
</evidence>
<dbReference type="InterPro" id="IPR004358">
    <property type="entry name" value="Sig_transdc_His_kin-like_C"/>
</dbReference>
<dbReference type="PROSITE" id="PS50109">
    <property type="entry name" value="HIS_KIN"/>
    <property type="match status" value="1"/>
</dbReference>
<dbReference type="SMART" id="SM00387">
    <property type="entry name" value="HATPase_c"/>
    <property type="match status" value="1"/>
</dbReference>
<dbReference type="Gene3D" id="1.10.287.130">
    <property type="match status" value="1"/>
</dbReference>
<evidence type="ECO:0000256" key="6">
    <source>
        <dbReference type="ARBA" id="ARBA00022692"/>
    </source>
</evidence>
<dbReference type="InterPro" id="IPR003594">
    <property type="entry name" value="HATPase_dom"/>
</dbReference>
<dbReference type="SUPFAM" id="SSF55874">
    <property type="entry name" value="ATPase domain of HSP90 chaperone/DNA topoisomerase II/histidine kinase"/>
    <property type="match status" value="1"/>
</dbReference>
<keyword evidence="12" id="KW-0472">Membrane</keyword>
<feature type="domain" description="HAMP" evidence="15">
    <location>
        <begin position="230"/>
        <end position="282"/>
    </location>
</feature>
<dbReference type="GO" id="GO:0005524">
    <property type="term" value="F:ATP binding"/>
    <property type="evidence" value="ECO:0007669"/>
    <property type="project" value="UniProtKB-KW"/>
</dbReference>
<protein>
    <recommendedName>
        <fullName evidence="3">histidine kinase</fullName>
        <ecNumber evidence="3">2.7.13.3</ecNumber>
    </recommendedName>
</protein>
<dbReference type="PRINTS" id="PR00344">
    <property type="entry name" value="BCTRLSENSOR"/>
</dbReference>
<evidence type="ECO:0000256" key="12">
    <source>
        <dbReference type="ARBA" id="ARBA00023136"/>
    </source>
</evidence>
<evidence type="ECO:0000256" key="10">
    <source>
        <dbReference type="ARBA" id="ARBA00022989"/>
    </source>
</evidence>
<evidence type="ECO:0000256" key="4">
    <source>
        <dbReference type="ARBA" id="ARBA00022553"/>
    </source>
</evidence>
<dbReference type="PANTHER" id="PTHR45436:SF14">
    <property type="entry name" value="SENSOR PROTEIN QSEC"/>
    <property type="match status" value="1"/>
</dbReference>
<dbReference type="SUPFAM" id="SSF47384">
    <property type="entry name" value="Homodimeric domain of signal transducing histidine kinase"/>
    <property type="match status" value="1"/>
</dbReference>
<dbReference type="Pfam" id="PF00512">
    <property type="entry name" value="HisKA"/>
    <property type="match status" value="1"/>
</dbReference>
<dbReference type="EMBL" id="SLXD01000010">
    <property type="protein sequence ID" value="TCP01259.1"/>
    <property type="molecule type" value="Genomic_DNA"/>
</dbReference>
<dbReference type="SMART" id="SM00388">
    <property type="entry name" value="HisKA"/>
    <property type="match status" value="1"/>
</dbReference>
<keyword evidence="6" id="KW-0812">Transmembrane</keyword>
<dbReference type="PROSITE" id="PS50885">
    <property type="entry name" value="HAMP"/>
    <property type="match status" value="1"/>
</dbReference>
<feature type="domain" description="Histidine kinase" evidence="14">
    <location>
        <begin position="290"/>
        <end position="501"/>
    </location>
</feature>
<dbReference type="OrthoDB" id="8554694at2"/>
<dbReference type="InterPro" id="IPR036890">
    <property type="entry name" value="HATPase_C_sf"/>
</dbReference>
<dbReference type="InterPro" id="IPR050428">
    <property type="entry name" value="TCS_sensor_his_kinase"/>
</dbReference>
<evidence type="ECO:0000313" key="16">
    <source>
        <dbReference type="EMBL" id="TCP01259.1"/>
    </source>
</evidence>
<evidence type="ECO:0000256" key="2">
    <source>
        <dbReference type="ARBA" id="ARBA00004141"/>
    </source>
</evidence>
<accession>A0A4R2M2E3</accession>
<organism evidence="16 17">
    <name type="scientific">Rubrivivax gelatinosus</name>
    <name type="common">Rhodocyclus gelatinosus</name>
    <name type="synonym">Rhodopseudomonas gelatinosa</name>
    <dbReference type="NCBI Taxonomy" id="28068"/>
    <lineage>
        <taxon>Bacteria</taxon>
        <taxon>Pseudomonadati</taxon>
        <taxon>Pseudomonadota</taxon>
        <taxon>Betaproteobacteria</taxon>
        <taxon>Burkholderiales</taxon>
        <taxon>Sphaerotilaceae</taxon>
        <taxon>Rubrivivax</taxon>
    </lineage>
</organism>
<keyword evidence="4" id="KW-0597">Phosphoprotein</keyword>
<dbReference type="GO" id="GO:0005886">
    <property type="term" value="C:plasma membrane"/>
    <property type="evidence" value="ECO:0007669"/>
    <property type="project" value="TreeGrafter"/>
</dbReference>
<dbReference type="InterPro" id="IPR036097">
    <property type="entry name" value="HisK_dim/P_sf"/>
</dbReference>
<keyword evidence="5" id="KW-0808">Transferase</keyword>
<dbReference type="Proteomes" id="UP000295106">
    <property type="component" value="Unassembled WGS sequence"/>
</dbReference>
<dbReference type="GeneID" id="99686683"/>
<evidence type="ECO:0000256" key="7">
    <source>
        <dbReference type="ARBA" id="ARBA00022741"/>
    </source>
</evidence>
<dbReference type="InterPro" id="IPR003660">
    <property type="entry name" value="HAMP_dom"/>
</dbReference>
<comment type="caution">
    <text evidence="16">The sequence shown here is derived from an EMBL/GenBank/DDBJ whole genome shotgun (WGS) entry which is preliminary data.</text>
</comment>
<keyword evidence="10" id="KW-1133">Transmembrane helix</keyword>
<dbReference type="CDD" id="cd00082">
    <property type="entry name" value="HisKA"/>
    <property type="match status" value="1"/>
</dbReference>
<dbReference type="Gene3D" id="1.20.5.1040">
    <property type="entry name" value="Sensor protein qsec"/>
    <property type="match status" value="1"/>
</dbReference>
<evidence type="ECO:0000256" key="5">
    <source>
        <dbReference type="ARBA" id="ARBA00022679"/>
    </source>
</evidence>
<feature type="region of interest" description="Disordered" evidence="13">
    <location>
        <begin position="65"/>
        <end position="109"/>
    </location>
</feature>
<proteinExistence type="predicted"/>
<dbReference type="InterPro" id="IPR005467">
    <property type="entry name" value="His_kinase_dom"/>
</dbReference>
<gene>
    <name evidence="16" type="ORF">EV684_110191</name>
</gene>
<dbReference type="EC" id="2.7.13.3" evidence="3"/>
<dbReference type="GO" id="GO:0000155">
    <property type="term" value="F:phosphorelay sensor kinase activity"/>
    <property type="evidence" value="ECO:0007669"/>
    <property type="project" value="InterPro"/>
</dbReference>
<dbReference type="PANTHER" id="PTHR45436">
    <property type="entry name" value="SENSOR HISTIDINE KINASE YKOH"/>
    <property type="match status" value="1"/>
</dbReference>
<evidence type="ECO:0000256" key="11">
    <source>
        <dbReference type="ARBA" id="ARBA00023012"/>
    </source>
</evidence>
<dbReference type="RefSeq" id="WP_132648370.1">
    <property type="nucleotide sequence ID" value="NZ_CP181386.1"/>
</dbReference>
<dbReference type="Pfam" id="PF02518">
    <property type="entry name" value="HATPase_c"/>
    <property type="match status" value="1"/>
</dbReference>
<evidence type="ECO:0000259" key="14">
    <source>
        <dbReference type="PROSITE" id="PS50109"/>
    </source>
</evidence>
<sequence length="501" mass="55211">MKRLVPRSLQGRLLLLVLGLVIVLWLATLAISFRDTRRELSELLDAHLAQAATLLVAQQVRTIEDADDDDDDDDDRERAREERRREARDAEHAARHAAKREARRQRHDHDDDDRFAIAALRHYSPRVAFQVWHEGRLVQRSANAPETRLDGLGPGGRPLRDERDGFGLVRIDGQLWRLFSARGAERDVQVFVVEHLDSRRSILGALLWGTLWPLALGLPLLGLGVWWAVRAGTAPLRRLGATLADREPQALEPVEVADAPSEMRPMIDELNGLFERIARMLETERRFTADAAHELRTPIAAIRTQAQVALGEADGERRRHALQATIEGCDRAVRLVEQLLTLARLDAGAQAPATAPVALAVVARRVAAALAPQALARRQQLELEADDELRVDGVEALLSVLIRNLVENALRYSPAGATVRATLARHGSTVVLTVEDSGPGMAEADIVRLGERFFRVLGQDASGSGLGWSIVRRIVALHHAQCEVTRSAALGGLAVRVVLPA</sequence>
<dbReference type="InterPro" id="IPR003661">
    <property type="entry name" value="HisK_dim/P_dom"/>
</dbReference>
<evidence type="ECO:0000256" key="9">
    <source>
        <dbReference type="ARBA" id="ARBA00022840"/>
    </source>
</evidence>
<keyword evidence="9" id="KW-0067">ATP-binding</keyword>
<keyword evidence="8 16" id="KW-0418">Kinase</keyword>
<evidence type="ECO:0000259" key="15">
    <source>
        <dbReference type="PROSITE" id="PS50885"/>
    </source>
</evidence>
<feature type="compositionally biased region" description="Basic and acidic residues" evidence="13">
    <location>
        <begin position="76"/>
        <end position="94"/>
    </location>
</feature>
<name>A0A4R2M2E3_RUBGE</name>
<comment type="catalytic activity">
    <reaction evidence="1">
        <text>ATP + protein L-histidine = ADP + protein N-phospho-L-histidine.</text>
        <dbReference type="EC" id="2.7.13.3"/>
    </reaction>
</comment>
<keyword evidence="7" id="KW-0547">Nucleotide-binding</keyword>
<evidence type="ECO:0000313" key="17">
    <source>
        <dbReference type="Proteomes" id="UP000295106"/>
    </source>
</evidence>
<evidence type="ECO:0000256" key="8">
    <source>
        <dbReference type="ARBA" id="ARBA00022777"/>
    </source>
</evidence>
<dbReference type="CDD" id="cd00075">
    <property type="entry name" value="HATPase"/>
    <property type="match status" value="1"/>
</dbReference>
<dbReference type="Gene3D" id="3.30.565.10">
    <property type="entry name" value="Histidine kinase-like ATPase, C-terminal domain"/>
    <property type="match status" value="1"/>
</dbReference>
<evidence type="ECO:0000256" key="3">
    <source>
        <dbReference type="ARBA" id="ARBA00012438"/>
    </source>
</evidence>
<evidence type="ECO:0000256" key="13">
    <source>
        <dbReference type="SAM" id="MobiDB-lite"/>
    </source>
</evidence>
<feature type="compositionally biased region" description="Basic residues" evidence="13">
    <location>
        <begin position="95"/>
        <end position="106"/>
    </location>
</feature>
<keyword evidence="11" id="KW-0902">Two-component regulatory system</keyword>
<feature type="compositionally biased region" description="Acidic residues" evidence="13">
    <location>
        <begin position="65"/>
        <end position="75"/>
    </location>
</feature>
<dbReference type="AlphaFoldDB" id="A0A4R2M2E3"/>
<comment type="subcellular location">
    <subcellularLocation>
        <location evidence="2">Membrane</location>
        <topology evidence="2">Multi-pass membrane protein</topology>
    </subcellularLocation>
</comment>